<comment type="caution">
    <text evidence="1">The sequence shown here is derived from an EMBL/GenBank/DDBJ whole genome shotgun (WGS) entry which is preliminary data.</text>
</comment>
<sequence>MGMVMKTQTAILLAGTLVLGIGTPLLEAEAATKRVHLVPHEAQYALSLARTRPGGVVGARGQMNYKLESTCSGWTMETRTTLTLSYAEGADVDTVWEFVAFEARDGSNYSFFIRNTHNGAVDDVLEGGATLTGSPATGTARFKRPSIDPVPLPAGTLFPNAHTLAILEAARKGQHFVSRTLFDGGSKEGPTLVTAVIGRPMAAPPRAAGQDPLLRTPSWRMAIAFFPPEVDGAAPEDNAIPTYEVDVRYHDNGIAQDMVQDFGSFSLASKLTGLHRLPEPDC</sequence>
<protein>
    <recommendedName>
        <fullName evidence="3">ATP-binding protein</fullName>
    </recommendedName>
</protein>
<accession>A0A512HC54</accession>
<evidence type="ECO:0000313" key="1">
    <source>
        <dbReference type="EMBL" id="GEO83035.1"/>
    </source>
</evidence>
<name>A0A512HC54_9PROT</name>
<keyword evidence="2" id="KW-1185">Reference proteome</keyword>
<dbReference type="AlphaFoldDB" id="A0A512HC54"/>
<reference evidence="1 2" key="1">
    <citation type="submission" date="2019-07" db="EMBL/GenBank/DDBJ databases">
        <title>Whole genome shotgun sequence of Rhodospirillum oryzae NBRC 107573.</title>
        <authorList>
            <person name="Hosoyama A."/>
            <person name="Uohara A."/>
            <person name="Ohji S."/>
            <person name="Ichikawa N."/>
        </authorList>
    </citation>
    <scope>NUCLEOTIDE SEQUENCE [LARGE SCALE GENOMIC DNA]</scope>
    <source>
        <strain evidence="1 2">NBRC 107573</strain>
    </source>
</reference>
<evidence type="ECO:0008006" key="3">
    <source>
        <dbReference type="Google" id="ProtNLM"/>
    </source>
</evidence>
<proteinExistence type="predicted"/>
<gene>
    <name evidence="1" type="ORF">ROR02_31660</name>
</gene>
<dbReference type="Pfam" id="PF08904">
    <property type="entry name" value="EipB_like"/>
    <property type="match status" value="1"/>
</dbReference>
<organism evidence="1 2">
    <name type="scientific">Pararhodospirillum oryzae</name>
    <dbReference type="NCBI Taxonomy" id="478448"/>
    <lineage>
        <taxon>Bacteria</taxon>
        <taxon>Pseudomonadati</taxon>
        <taxon>Pseudomonadota</taxon>
        <taxon>Alphaproteobacteria</taxon>
        <taxon>Rhodospirillales</taxon>
        <taxon>Rhodospirillaceae</taxon>
        <taxon>Pararhodospirillum</taxon>
    </lineage>
</organism>
<dbReference type="Proteomes" id="UP000321567">
    <property type="component" value="Unassembled WGS sequence"/>
</dbReference>
<evidence type="ECO:0000313" key="2">
    <source>
        <dbReference type="Proteomes" id="UP000321567"/>
    </source>
</evidence>
<dbReference type="EMBL" id="BJZO01000158">
    <property type="protein sequence ID" value="GEO83035.1"/>
    <property type="molecule type" value="Genomic_DNA"/>
</dbReference>
<dbReference type="InterPro" id="IPR015000">
    <property type="entry name" value="EipB-like"/>
</dbReference>